<protein>
    <recommendedName>
        <fullName evidence="1">Hydantoinase B/oxoprolinase domain-containing protein</fullName>
    </recommendedName>
</protein>
<dbReference type="EMBL" id="JAEUBG010003078">
    <property type="protein sequence ID" value="KAH3683531.1"/>
    <property type="molecule type" value="Genomic_DNA"/>
</dbReference>
<dbReference type="GO" id="GO:0005829">
    <property type="term" value="C:cytosol"/>
    <property type="evidence" value="ECO:0007669"/>
    <property type="project" value="TreeGrafter"/>
</dbReference>
<dbReference type="AlphaFoldDB" id="A0A9P8Q3R5"/>
<sequence length="102" mass="11122">KASVATILDSHVVIDIEKSKQEFIDDKDINESTPLSKADPILLTVFGHRFMGIAETMGRTLQRTSVSSSIKERLDFSCAIFGPDGELVANAPHIPVHLGSMQ</sequence>
<feature type="domain" description="Hydantoinase B/oxoprolinase" evidence="1">
    <location>
        <begin position="39"/>
        <end position="102"/>
    </location>
</feature>
<feature type="non-terminal residue" evidence="2">
    <location>
        <position position="1"/>
    </location>
</feature>
<name>A0A9P8Q3R5_WICPI</name>
<dbReference type="PANTHER" id="PTHR11365">
    <property type="entry name" value="5-OXOPROLINASE RELATED"/>
    <property type="match status" value="1"/>
</dbReference>
<dbReference type="GO" id="GO:0006749">
    <property type="term" value="P:glutathione metabolic process"/>
    <property type="evidence" value="ECO:0007669"/>
    <property type="project" value="TreeGrafter"/>
</dbReference>
<dbReference type="GO" id="GO:0017168">
    <property type="term" value="F:5-oxoprolinase (ATP-hydrolyzing) activity"/>
    <property type="evidence" value="ECO:0007669"/>
    <property type="project" value="TreeGrafter"/>
</dbReference>
<organism evidence="2 3">
    <name type="scientific">Wickerhamomyces pijperi</name>
    <name type="common">Yeast</name>
    <name type="synonym">Pichia pijperi</name>
    <dbReference type="NCBI Taxonomy" id="599730"/>
    <lineage>
        <taxon>Eukaryota</taxon>
        <taxon>Fungi</taxon>
        <taxon>Dikarya</taxon>
        <taxon>Ascomycota</taxon>
        <taxon>Saccharomycotina</taxon>
        <taxon>Saccharomycetes</taxon>
        <taxon>Phaffomycetales</taxon>
        <taxon>Wickerhamomycetaceae</taxon>
        <taxon>Wickerhamomyces</taxon>
    </lineage>
</organism>
<dbReference type="InterPro" id="IPR045079">
    <property type="entry name" value="Oxoprolinase-like"/>
</dbReference>
<comment type="caution">
    <text evidence="2">The sequence shown here is derived from an EMBL/GenBank/DDBJ whole genome shotgun (WGS) entry which is preliminary data.</text>
</comment>
<feature type="non-terminal residue" evidence="2">
    <location>
        <position position="102"/>
    </location>
</feature>
<reference evidence="2" key="2">
    <citation type="submission" date="2021-01" db="EMBL/GenBank/DDBJ databases">
        <authorList>
            <person name="Schikora-Tamarit M.A."/>
        </authorList>
    </citation>
    <scope>NUCLEOTIDE SEQUENCE</scope>
    <source>
        <strain evidence="2">CBS2887</strain>
    </source>
</reference>
<dbReference type="Proteomes" id="UP000774326">
    <property type="component" value="Unassembled WGS sequence"/>
</dbReference>
<dbReference type="OrthoDB" id="5105584at2759"/>
<dbReference type="Pfam" id="PF02538">
    <property type="entry name" value="Hydantoinase_B"/>
    <property type="match status" value="1"/>
</dbReference>
<evidence type="ECO:0000313" key="3">
    <source>
        <dbReference type="Proteomes" id="UP000774326"/>
    </source>
</evidence>
<dbReference type="PANTHER" id="PTHR11365:SF2">
    <property type="entry name" value="5-OXOPROLINASE"/>
    <property type="match status" value="1"/>
</dbReference>
<proteinExistence type="predicted"/>
<keyword evidence="3" id="KW-1185">Reference proteome</keyword>
<gene>
    <name evidence="2" type="ORF">WICPIJ_005498</name>
</gene>
<reference evidence="2" key="1">
    <citation type="journal article" date="2021" name="Open Biol.">
        <title>Shared evolutionary footprints suggest mitochondrial oxidative damage underlies multiple complex I losses in fungi.</title>
        <authorList>
            <person name="Schikora-Tamarit M.A."/>
            <person name="Marcet-Houben M."/>
            <person name="Nosek J."/>
            <person name="Gabaldon T."/>
        </authorList>
    </citation>
    <scope>NUCLEOTIDE SEQUENCE</scope>
    <source>
        <strain evidence="2">CBS2887</strain>
    </source>
</reference>
<accession>A0A9P8Q3R5</accession>
<dbReference type="InterPro" id="IPR003692">
    <property type="entry name" value="Hydantoinase_B"/>
</dbReference>
<evidence type="ECO:0000259" key="1">
    <source>
        <dbReference type="Pfam" id="PF02538"/>
    </source>
</evidence>
<evidence type="ECO:0000313" key="2">
    <source>
        <dbReference type="EMBL" id="KAH3683531.1"/>
    </source>
</evidence>